<feature type="compositionally biased region" description="Polar residues" evidence="1">
    <location>
        <begin position="152"/>
        <end position="165"/>
    </location>
</feature>
<evidence type="ECO:0000313" key="3">
    <source>
        <dbReference type="EMBL" id="KAK1599819.1"/>
    </source>
</evidence>
<feature type="chain" id="PRO_5042066366" description="Clock-controlled protein 6" evidence="2">
    <location>
        <begin position="19"/>
        <end position="193"/>
    </location>
</feature>
<evidence type="ECO:0000256" key="1">
    <source>
        <dbReference type="SAM" id="MobiDB-lite"/>
    </source>
</evidence>
<comment type="caution">
    <text evidence="3">The sequence shown here is derived from an EMBL/GenBank/DDBJ whole genome shotgun (WGS) entry which is preliminary data.</text>
</comment>
<protein>
    <recommendedName>
        <fullName evidence="5">Clock-controlled protein 6</fullName>
    </recommendedName>
</protein>
<feature type="compositionally biased region" description="Polar residues" evidence="1">
    <location>
        <begin position="88"/>
        <end position="101"/>
    </location>
</feature>
<dbReference type="PANTHER" id="PTHR35523">
    <property type="entry name" value="CELL WALL PROTEIN SED1"/>
    <property type="match status" value="1"/>
</dbReference>
<accession>A0AAD8QEU0</accession>
<dbReference type="RefSeq" id="XP_060420408.1">
    <property type="nucleotide sequence ID" value="XM_060551070.1"/>
</dbReference>
<dbReference type="PANTHER" id="PTHR35523:SF1">
    <property type="entry name" value="CELL WALL PROTEIN SED1"/>
    <property type="match status" value="1"/>
</dbReference>
<dbReference type="Proteomes" id="UP001230504">
    <property type="component" value="Unassembled WGS sequence"/>
</dbReference>
<evidence type="ECO:0000313" key="4">
    <source>
        <dbReference type="Proteomes" id="UP001230504"/>
    </source>
</evidence>
<sequence length="193" mass="20343">MKVSQLLSAAGLVASTQAWGTDVHTFYTTVVTTAYETYCPSPTTFVHQNVTYTATTATTLTITNCPCTITTDKPPQHIPTVTVHPMPSWNNTSVRPPSGWNTTTTTPPPKPTYYHNTSAVVEHTPKPTKPSHRPDLTSTIVVIVPTTPATDLPTNTPVGPSTSRPVTVPGSGAGSLTANTGALILAGTFALLF</sequence>
<dbReference type="EMBL" id="JAHLJV010000002">
    <property type="protein sequence ID" value="KAK1599819.1"/>
    <property type="molecule type" value="Genomic_DNA"/>
</dbReference>
<dbReference type="GO" id="GO:0005199">
    <property type="term" value="F:structural constituent of cell wall"/>
    <property type="evidence" value="ECO:0007669"/>
    <property type="project" value="InterPro"/>
</dbReference>
<dbReference type="AlphaFoldDB" id="A0AAD8QEU0"/>
<dbReference type="GO" id="GO:0031505">
    <property type="term" value="P:fungal-type cell wall organization"/>
    <property type="evidence" value="ECO:0007669"/>
    <property type="project" value="InterPro"/>
</dbReference>
<feature type="region of interest" description="Disordered" evidence="1">
    <location>
        <begin position="82"/>
        <end position="111"/>
    </location>
</feature>
<dbReference type="GO" id="GO:0009277">
    <property type="term" value="C:fungal-type cell wall"/>
    <property type="evidence" value="ECO:0007669"/>
    <property type="project" value="TreeGrafter"/>
</dbReference>
<feature type="signal peptide" evidence="2">
    <location>
        <begin position="1"/>
        <end position="18"/>
    </location>
</feature>
<proteinExistence type="predicted"/>
<evidence type="ECO:0008006" key="5">
    <source>
        <dbReference type="Google" id="ProtNLM"/>
    </source>
</evidence>
<feature type="region of interest" description="Disordered" evidence="1">
    <location>
        <begin position="147"/>
        <end position="166"/>
    </location>
</feature>
<reference evidence="3" key="1">
    <citation type="submission" date="2021-06" db="EMBL/GenBank/DDBJ databases">
        <title>Comparative genomics, transcriptomics and evolutionary studies reveal genomic signatures of adaptation to plant cell wall in hemibiotrophic fungi.</title>
        <authorList>
            <consortium name="DOE Joint Genome Institute"/>
            <person name="Baroncelli R."/>
            <person name="Diaz J.F."/>
            <person name="Benocci T."/>
            <person name="Peng M."/>
            <person name="Battaglia E."/>
            <person name="Haridas S."/>
            <person name="Andreopoulos W."/>
            <person name="Labutti K."/>
            <person name="Pangilinan J."/>
            <person name="Floch G.L."/>
            <person name="Makela M.R."/>
            <person name="Henrissat B."/>
            <person name="Grigoriev I.V."/>
            <person name="Crouch J.A."/>
            <person name="De Vries R.P."/>
            <person name="Sukno S.A."/>
            <person name="Thon M.R."/>
        </authorList>
    </citation>
    <scope>NUCLEOTIDE SEQUENCE</scope>
    <source>
        <strain evidence="3">CBS 125086</strain>
    </source>
</reference>
<dbReference type="GeneID" id="85435310"/>
<name>A0AAD8QEU0_9PEZI</name>
<gene>
    <name evidence="3" type="ORF">LY79DRAFT_152397</name>
</gene>
<dbReference type="InterPro" id="IPR038843">
    <property type="entry name" value="Sed1/Spi1"/>
</dbReference>
<keyword evidence="4" id="KW-1185">Reference proteome</keyword>
<evidence type="ECO:0000256" key="2">
    <source>
        <dbReference type="SAM" id="SignalP"/>
    </source>
</evidence>
<organism evidence="3 4">
    <name type="scientific">Colletotrichum navitas</name>
    <dbReference type="NCBI Taxonomy" id="681940"/>
    <lineage>
        <taxon>Eukaryota</taxon>
        <taxon>Fungi</taxon>
        <taxon>Dikarya</taxon>
        <taxon>Ascomycota</taxon>
        <taxon>Pezizomycotina</taxon>
        <taxon>Sordariomycetes</taxon>
        <taxon>Hypocreomycetidae</taxon>
        <taxon>Glomerellales</taxon>
        <taxon>Glomerellaceae</taxon>
        <taxon>Colletotrichum</taxon>
        <taxon>Colletotrichum graminicola species complex</taxon>
    </lineage>
</organism>
<keyword evidence="2" id="KW-0732">Signal</keyword>